<accession>A0A165FRB1</accession>
<dbReference type="EMBL" id="KV426073">
    <property type="protein sequence ID" value="KZV89406.1"/>
    <property type="molecule type" value="Genomic_DNA"/>
</dbReference>
<feature type="compositionally biased region" description="Basic and acidic residues" evidence="1">
    <location>
        <begin position="176"/>
        <end position="191"/>
    </location>
</feature>
<feature type="compositionally biased region" description="Basic and acidic residues" evidence="1">
    <location>
        <begin position="143"/>
        <end position="154"/>
    </location>
</feature>
<evidence type="ECO:0000256" key="1">
    <source>
        <dbReference type="SAM" id="MobiDB-lite"/>
    </source>
</evidence>
<evidence type="ECO:0000313" key="2">
    <source>
        <dbReference type="EMBL" id="KZV89406.1"/>
    </source>
</evidence>
<sequence>MPADVFVAATGPGTKKRKSKGDGEEGDAKRRRVGLEHDESDDDEPLATQLRALLVTEPDGDEDGIAYSDNAKDTDYSPTQAADSEDEELNIAYEDEDDIDYAPSPSRSPSVVTTSSTAVVTPELEQEKLPDSSKPIATGPTAADERLDSAEQRVKTSPPSSKARSVTASSTAVVTPEHEQEQDSSKPNAADERLLDIGIRVKTLERKLDAALNVIRQSEVLRAEWIGRMSESADADELEEEWNAGTAIETTTMTEEEDEPDDWSLWVMGAL</sequence>
<feature type="region of interest" description="Disordered" evidence="1">
    <location>
        <begin position="1"/>
        <end position="191"/>
    </location>
</feature>
<gene>
    <name evidence="2" type="ORF">EXIGLDRAFT_721425</name>
</gene>
<feature type="compositionally biased region" description="Basic and acidic residues" evidence="1">
    <location>
        <begin position="20"/>
        <end position="37"/>
    </location>
</feature>
<feature type="compositionally biased region" description="Polar residues" evidence="1">
    <location>
        <begin position="155"/>
        <end position="173"/>
    </location>
</feature>
<dbReference type="Proteomes" id="UP000077266">
    <property type="component" value="Unassembled WGS sequence"/>
</dbReference>
<evidence type="ECO:0000313" key="3">
    <source>
        <dbReference type="Proteomes" id="UP000077266"/>
    </source>
</evidence>
<proteinExistence type="predicted"/>
<feature type="compositionally biased region" description="Acidic residues" evidence="1">
    <location>
        <begin position="83"/>
        <end position="100"/>
    </location>
</feature>
<dbReference type="AlphaFoldDB" id="A0A165FRB1"/>
<organism evidence="2 3">
    <name type="scientific">Exidia glandulosa HHB12029</name>
    <dbReference type="NCBI Taxonomy" id="1314781"/>
    <lineage>
        <taxon>Eukaryota</taxon>
        <taxon>Fungi</taxon>
        <taxon>Dikarya</taxon>
        <taxon>Basidiomycota</taxon>
        <taxon>Agaricomycotina</taxon>
        <taxon>Agaricomycetes</taxon>
        <taxon>Auriculariales</taxon>
        <taxon>Exidiaceae</taxon>
        <taxon>Exidia</taxon>
    </lineage>
</organism>
<protein>
    <submittedName>
        <fullName evidence="2">Uncharacterized protein</fullName>
    </submittedName>
</protein>
<feature type="compositionally biased region" description="Low complexity" evidence="1">
    <location>
        <begin position="103"/>
        <end position="122"/>
    </location>
</feature>
<name>A0A165FRB1_EXIGL</name>
<reference evidence="2 3" key="1">
    <citation type="journal article" date="2016" name="Mol. Biol. Evol.">
        <title>Comparative Genomics of Early-Diverging Mushroom-Forming Fungi Provides Insights into the Origins of Lignocellulose Decay Capabilities.</title>
        <authorList>
            <person name="Nagy L.G."/>
            <person name="Riley R."/>
            <person name="Tritt A."/>
            <person name="Adam C."/>
            <person name="Daum C."/>
            <person name="Floudas D."/>
            <person name="Sun H."/>
            <person name="Yadav J.S."/>
            <person name="Pangilinan J."/>
            <person name="Larsson K.H."/>
            <person name="Matsuura K."/>
            <person name="Barry K."/>
            <person name="Labutti K."/>
            <person name="Kuo R."/>
            <person name="Ohm R.A."/>
            <person name="Bhattacharya S.S."/>
            <person name="Shirouzu T."/>
            <person name="Yoshinaga Y."/>
            <person name="Martin F.M."/>
            <person name="Grigoriev I.V."/>
            <person name="Hibbett D.S."/>
        </authorList>
    </citation>
    <scope>NUCLEOTIDE SEQUENCE [LARGE SCALE GENOMIC DNA]</scope>
    <source>
        <strain evidence="2 3">HHB12029</strain>
    </source>
</reference>
<keyword evidence="3" id="KW-1185">Reference proteome</keyword>
<dbReference type="InParanoid" id="A0A165FRB1"/>